<dbReference type="PANTHER" id="PTHR32060">
    <property type="entry name" value="TAIL-SPECIFIC PROTEASE"/>
    <property type="match status" value="1"/>
</dbReference>
<dbReference type="PROSITE" id="PS50106">
    <property type="entry name" value="PDZ"/>
    <property type="match status" value="1"/>
</dbReference>
<dbReference type="SUPFAM" id="SSF50156">
    <property type="entry name" value="PDZ domain-like"/>
    <property type="match status" value="1"/>
</dbReference>
<evidence type="ECO:0000313" key="7">
    <source>
        <dbReference type="EMBL" id="CUS02358.2"/>
    </source>
</evidence>
<evidence type="ECO:0000256" key="4">
    <source>
        <dbReference type="ARBA" id="ARBA00022825"/>
    </source>
</evidence>
<dbReference type="EC" id="3.4.21.102" evidence="7"/>
<name>A0A160T0T9_9CHLR</name>
<dbReference type="NCBIfam" id="TIGR00225">
    <property type="entry name" value="prc"/>
    <property type="match status" value="1"/>
</dbReference>
<dbReference type="KEGG" id="pbf:CFX0092_A0477"/>
<dbReference type="AlphaFoldDB" id="A0A160T0T9"/>
<dbReference type="SMART" id="SM00245">
    <property type="entry name" value="TSPc"/>
    <property type="match status" value="1"/>
</dbReference>
<keyword evidence="4 5" id="KW-0720">Serine protease</keyword>
<sequence length="413" mass="43765">MRALIGALECVTAMSNRVRGGLTLFLLVLLVGGAFGAGYLTRELLNGRGSASPAYAEQEMALFNEAWGLIEENFIGVIPDSRAVTYGVIRGALSTLADPYTVFIEPAAREVERERLQGTFGGIGAYITRSEETGEVILEPIPGNPAEAAGILTGDVLLAVDGNPITAEETVPDIIERVKGEKGTTVVLTVRHPGAAEPVDISVVRDDILLPSVVYRLLEQDATIGYIQLSRFSGESSTEVGVALQALQAQGATKFILDLRQNGGGLRDAAVEVVDHFLADGPVLILESQEEGERIFNATAETIALNEPLVVLVDGGTASASEIVAGALQDRGRAALIGNSPTFGKGSVQLVFDLSDGSSVHVTSARWLTPNRHQIDQSGLQPDVLVEVTQDDIDNGRDPVLDRAVTYLQEATP</sequence>
<dbReference type="InterPro" id="IPR005151">
    <property type="entry name" value="Tail-specific_protease"/>
</dbReference>
<evidence type="ECO:0000313" key="8">
    <source>
        <dbReference type="Proteomes" id="UP000215027"/>
    </source>
</evidence>
<keyword evidence="2 5" id="KW-0645">Protease</keyword>
<dbReference type="Proteomes" id="UP000215027">
    <property type="component" value="Chromosome I"/>
</dbReference>
<dbReference type="GO" id="GO:0006508">
    <property type="term" value="P:proteolysis"/>
    <property type="evidence" value="ECO:0007669"/>
    <property type="project" value="UniProtKB-KW"/>
</dbReference>
<dbReference type="InterPro" id="IPR036034">
    <property type="entry name" value="PDZ_sf"/>
</dbReference>
<keyword evidence="8" id="KW-1185">Reference proteome</keyword>
<dbReference type="Gene3D" id="2.30.42.10">
    <property type="match status" value="1"/>
</dbReference>
<dbReference type="InterPro" id="IPR029045">
    <property type="entry name" value="ClpP/crotonase-like_dom_sf"/>
</dbReference>
<protein>
    <submittedName>
        <fullName evidence="7">Carboxyl-terminal-processing protease</fullName>
        <ecNumber evidence="7">3.4.21.102</ecNumber>
    </submittedName>
</protein>
<proteinExistence type="inferred from homology"/>
<dbReference type="Pfam" id="PF17820">
    <property type="entry name" value="PDZ_6"/>
    <property type="match status" value="1"/>
</dbReference>
<dbReference type="SUPFAM" id="SSF52096">
    <property type="entry name" value="ClpP/crotonase"/>
    <property type="match status" value="1"/>
</dbReference>
<evidence type="ECO:0000256" key="2">
    <source>
        <dbReference type="ARBA" id="ARBA00022670"/>
    </source>
</evidence>
<dbReference type="Pfam" id="PF03572">
    <property type="entry name" value="Peptidase_S41"/>
    <property type="match status" value="1"/>
</dbReference>
<dbReference type="InterPro" id="IPR041489">
    <property type="entry name" value="PDZ_6"/>
</dbReference>
<evidence type="ECO:0000256" key="1">
    <source>
        <dbReference type="ARBA" id="ARBA00009179"/>
    </source>
</evidence>
<dbReference type="SMART" id="SM00228">
    <property type="entry name" value="PDZ"/>
    <property type="match status" value="1"/>
</dbReference>
<organism evidence="7 8">
    <name type="scientific">Candidatus Promineifilum breve</name>
    <dbReference type="NCBI Taxonomy" id="1806508"/>
    <lineage>
        <taxon>Bacteria</taxon>
        <taxon>Bacillati</taxon>
        <taxon>Chloroflexota</taxon>
        <taxon>Ardenticatenia</taxon>
        <taxon>Candidatus Promineifilales</taxon>
        <taxon>Candidatus Promineifilaceae</taxon>
        <taxon>Candidatus Promineifilum</taxon>
    </lineage>
</organism>
<dbReference type="Gene3D" id="3.30.750.44">
    <property type="match status" value="1"/>
</dbReference>
<dbReference type="InterPro" id="IPR001478">
    <property type="entry name" value="PDZ"/>
</dbReference>
<dbReference type="GO" id="GO:0030288">
    <property type="term" value="C:outer membrane-bounded periplasmic space"/>
    <property type="evidence" value="ECO:0007669"/>
    <property type="project" value="TreeGrafter"/>
</dbReference>
<dbReference type="GO" id="GO:0004252">
    <property type="term" value="F:serine-type endopeptidase activity"/>
    <property type="evidence" value="ECO:0007669"/>
    <property type="project" value="UniProtKB-EC"/>
</dbReference>
<dbReference type="CDD" id="cd06782">
    <property type="entry name" value="cpPDZ_CPP-like"/>
    <property type="match status" value="1"/>
</dbReference>
<dbReference type="GO" id="GO:0007165">
    <property type="term" value="P:signal transduction"/>
    <property type="evidence" value="ECO:0007669"/>
    <property type="project" value="TreeGrafter"/>
</dbReference>
<comment type="similarity">
    <text evidence="1 5">Belongs to the peptidase S41A family.</text>
</comment>
<dbReference type="PANTHER" id="PTHR32060:SF30">
    <property type="entry name" value="CARBOXY-TERMINAL PROCESSING PROTEASE CTPA"/>
    <property type="match status" value="1"/>
</dbReference>
<dbReference type="InterPro" id="IPR004447">
    <property type="entry name" value="Peptidase_S41A"/>
</dbReference>
<dbReference type="EMBL" id="LN890655">
    <property type="protein sequence ID" value="CUS02358.2"/>
    <property type="molecule type" value="Genomic_DNA"/>
</dbReference>
<feature type="domain" description="PDZ" evidence="6">
    <location>
        <begin position="110"/>
        <end position="193"/>
    </location>
</feature>
<reference evidence="7" key="1">
    <citation type="submission" date="2016-01" db="EMBL/GenBank/DDBJ databases">
        <authorList>
            <person name="Mcilroy J.S."/>
            <person name="Karst M S."/>
            <person name="Albertsen M."/>
        </authorList>
    </citation>
    <scope>NUCLEOTIDE SEQUENCE</scope>
    <source>
        <strain evidence="7">Cfx-K</strain>
    </source>
</reference>
<dbReference type="Gene3D" id="3.90.226.10">
    <property type="entry name" value="2-enoyl-CoA Hydratase, Chain A, domain 1"/>
    <property type="match status" value="1"/>
</dbReference>
<gene>
    <name evidence="7" type="ORF">CFX0092_A0477</name>
</gene>
<dbReference type="CDD" id="cd07560">
    <property type="entry name" value="Peptidase_S41_CPP"/>
    <property type="match status" value="1"/>
</dbReference>
<evidence type="ECO:0000259" key="6">
    <source>
        <dbReference type="PROSITE" id="PS50106"/>
    </source>
</evidence>
<evidence type="ECO:0000256" key="3">
    <source>
        <dbReference type="ARBA" id="ARBA00022801"/>
    </source>
</evidence>
<keyword evidence="3 5" id="KW-0378">Hydrolase</keyword>
<accession>A0A160T0T9</accession>
<evidence type="ECO:0000256" key="5">
    <source>
        <dbReference type="RuleBase" id="RU004404"/>
    </source>
</evidence>